<dbReference type="InterPro" id="IPR036425">
    <property type="entry name" value="MoaB/Mog-like_dom_sf"/>
</dbReference>
<feature type="domain" description="MoaB/Mog" evidence="8">
    <location>
        <begin position="187"/>
        <end position="325"/>
    </location>
</feature>
<dbReference type="Pfam" id="PF03453">
    <property type="entry name" value="MoeA_N"/>
    <property type="match status" value="1"/>
</dbReference>
<comment type="function">
    <text evidence="1 7">Catalyzes the insertion of molybdate into adenylated molybdopterin with the concomitant release of AMP.</text>
</comment>
<dbReference type="SMART" id="SM00852">
    <property type="entry name" value="MoCF_biosynth"/>
    <property type="match status" value="1"/>
</dbReference>
<keyword evidence="5 7" id="KW-0501">Molybdenum cofactor biosynthesis</keyword>
<dbReference type="InterPro" id="IPR008284">
    <property type="entry name" value="MoCF_biosynth_CS"/>
</dbReference>
<evidence type="ECO:0000256" key="3">
    <source>
        <dbReference type="ARBA" id="ARBA00010763"/>
    </source>
</evidence>
<dbReference type="InterPro" id="IPR001453">
    <property type="entry name" value="MoaB/Mog_dom"/>
</dbReference>
<dbReference type="Gene3D" id="3.90.105.10">
    <property type="entry name" value="Molybdopterin biosynthesis moea protein, domain 2"/>
    <property type="match status" value="1"/>
</dbReference>
<keyword evidence="7" id="KW-0479">Metal-binding</keyword>
<dbReference type="Gene3D" id="2.170.190.11">
    <property type="entry name" value="Molybdopterin biosynthesis moea protein, domain 3"/>
    <property type="match status" value="1"/>
</dbReference>
<evidence type="ECO:0000313" key="9">
    <source>
        <dbReference type="EMBL" id="GAA2207626.1"/>
    </source>
</evidence>
<gene>
    <name evidence="9" type="ORF">GCM10009850_030840</name>
</gene>
<comment type="cofactor">
    <cofactor evidence="7">
        <name>Mg(2+)</name>
        <dbReference type="ChEBI" id="CHEBI:18420"/>
    </cofactor>
</comment>
<dbReference type="PROSITE" id="PS01079">
    <property type="entry name" value="MOCF_BIOSYNTHESIS_2"/>
    <property type="match status" value="1"/>
</dbReference>
<dbReference type="CDD" id="cd00887">
    <property type="entry name" value="MoeA"/>
    <property type="match status" value="1"/>
</dbReference>
<evidence type="ECO:0000256" key="4">
    <source>
        <dbReference type="ARBA" id="ARBA00022505"/>
    </source>
</evidence>
<comment type="catalytic activity">
    <reaction evidence="6">
        <text>adenylyl-molybdopterin + molybdate = Mo-molybdopterin + AMP + H(+)</text>
        <dbReference type="Rhea" id="RHEA:35047"/>
        <dbReference type="ChEBI" id="CHEBI:15378"/>
        <dbReference type="ChEBI" id="CHEBI:36264"/>
        <dbReference type="ChEBI" id="CHEBI:62727"/>
        <dbReference type="ChEBI" id="CHEBI:71302"/>
        <dbReference type="ChEBI" id="CHEBI:456215"/>
        <dbReference type="EC" id="2.10.1.1"/>
    </reaction>
</comment>
<dbReference type="NCBIfam" id="TIGR00177">
    <property type="entry name" value="molyb_syn"/>
    <property type="match status" value="1"/>
</dbReference>
<dbReference type="EC" id="2.10.1.1" evidence="7"/>
<proteinExistence type="inferred from homology"/>
<protein>
    <recommendedName>
        <fullName evidence="7">Molybdopterin molybdenumtransferase</fullName>
        <ecNumber evidence="7">2.10.1.1</ecNumber>
    </recommendedName>
</protein>
<evidence type="ECO:0000256" key="2">
    <source>
        <dbReference type="ARBA" id="ARBA00005046"/>
    </source>
</evidence>
<keyword evidence="7" id="KW-0808">Transferase</keyword>
<dbReference type="SUPFAM" id="SSF53218">
    <property type="entry name" value="Molybdenum cofactor biosynthesis proteins"/>
    <property type="match status" value="1"/>
</dbReference>
<dbReference type="InterPro" id="IPR036688">
    <property type="entry name" value="MoeA_C_domain_IV_sf"/>
</dbReference>
<dbReference type="Pfam" id="PF00994">
    <property type="entry name" value="MoCF_biosynth"/>
    <property type="match status" value="1"/>
</dbReference>
<dbReference type="InterPro" id="IPR005110">
    <property type="entry name" value="MoeA_linker/N"/>
</dbReference>
<dbReference type="PANTHER" id="PTHR10192:SF5">
    <property type="entry name" value="GEPHYRIN"/>
    <property type="match status" value="1"/>
</dbReference>
<dbReference type="Gene3D" id="3.40.980.10">
    <property type="entry name" value="MoaB/Mog-like domain"/>
    <property type="match status" value="1"/>
</dbReference>
<dbReference type="Gene3D" id="2.40.340.10">
    <property type="entry name" value="MoeA, C-terminal, domain IV"/>
    <property type="match status" value="1"/>
</dbReference>
<comment type="pathway">
    <text evidence="2 7">Cofactor biosynthesis; molybdopterin biosynthesis.</text>
</comment>
<dbReference type="SUPFAM" id="SSF63867">
    <property type="entry name" value="MoeA C-terminal domain-like"/>
    <property type="match status" value="1"/>
</dbReference>
<dbReference type="InterPro" id="IPR036135">
    <property type="entry name" value="MoeA_linker/N_sf"/>
</dbReference>
<dbReference type="Proteomes" id="UP001499843">
    <property type="component" value="Unassembled WGS sequence"/>
</dbReference>
<evidence type="ECO:0000256" key="6">
    <source>
        <dbReference type="ARBA" id="ARBA00047317"/>
    </source>
</evidence>
<keyword evidence="7" id="KW-0460">Magnesium</keyword>
<evidence type="ECO:0000256" key="7">
    <source>
        <dbReference type="RuleBase" id="RU365090"/>
    </source>
</evidence>
<organism evidence="9 10">
    <name type="scientific">Nonomuraea monospora</name>
    <dbReference type="NCBI Taxonomy" id="568818"/>
    <lineage>
        <taxon>Bacteria</taxon>
        <taxon>Bacillati</taxon>
        <taxon>Actinomycetota</taxon>
        <taxon>Actinomycetes</taxon>
        <taxon>Streptosporangiales</taxon>
        <taxon>Streptosporangiaceae</taxon>
        <taxon>Nonomuraea</taxon>
    </lineage>
</organism>
<keyword evidence="10" id="KW-1185">Reference proteome</keyword>
<reference evidence="10" key="1">
    <citation type="journal article" date="2019" name="Int. J. Syst. Evol. Microbiol.">
        <title>The Global Catalogue of Microorganisms (GCM) 10K type strain sequencing project: providing services to taxonomists for standard genome sequencing and annotation.</title>
        <authorList>
            <consortium name="The Broad Institute Genomics Platform"/>
            <consortium name="The Broad Institute Genome Sequencing Center for Infectious Disease"/>
            <person name="Wu L."/>
            <person name="Ma J."/>
        </authorList>
    </citation>
    <scope>NUCLEOTIDE SEQUENCE [LARGE SCALE GENOMIC DNA]</scope>
    <source>
        <strain evidence="10">JCM 16114</strain>
    </source>
</reference>
<dbReference type="InterPro" id="IPR038987">
    <property type="entry name" value="MoeA-like"/>
</dbReference>
<evidence type="ECO:0000259" key="8">
    <source>
        <dbReference type="SMART" id="SM00852"/>
    </source>
</evidence>
<name>A0ABP5P773_9ACTN</name>
<keyword evidence="4 7" id="KW-0500">Molybdenum</keyword>
<dbReference type="SUPFAM" id="SSF63882">
    <property type="entry name" value="MoeA N-terminal region -like"/>
    <property type="match status" value="1"/>
</dbReference>
<evidence type="ECO:0000256" key="5">
    <source>
        <dbReference type="ARBA" id="ARBA00023150"/>
    </source>
</evidence>
<dbReference type="RefSeq" id="WP_344474993.1">
    <property type="nucleotide sequence ID" value="NZ_BAAAQX010000006.1"/>
</dbReference>
<dbReference type="Pfam" id="PF03454">
    <property type="entry name" value="MoeA_C"/>
    <property type="match status" value="1"/>
</dbReference>
<dbReference type="InterPro" id="IPR005111">
    <property type="entry name" value="MoeA_C_domain_IV"/>
</dbReference>
<accession>A0ABP5P773</accession>
<comment type="caution">
    <text evidence="9">The sequence shown here is derived from an EMBL/GenBank/DDBJ whole genome shotgun (WGS) entry which is preliminary data.</text>
</comment>
<sequence>MSGREFFTARTLAEVRAGFRPAHRTPAERVPLSRALRRVPVADLTAPGALPGFARSTVDGYAIRAMDTYGASDGLPSYLDLLGAVRMGAEPTVAVRPGGCVAMPTGGVLPDGADAVVMVEYTAETMPGTIEVTRPVAPGGGVVRADEDVAPGGVLAPGGRPLRAPDLGFLAAAGVTELTVHRRPRVAIISTGDEVVPPETGRLAAGQVRDATASALAGLVADAGGEPELAGIVPDEPGALKDRLAAVLPGADLVVVSAGSSVGTRDETAGAVAAVGDVWCHGIAIKPGKPTLLAECSGIPLIGLPGNPLSALVVFGQVGVPLLWRLAGCESPPPQPSTRARLSRDLASAAGRLDVVQVTVRDGVAEPIFGPSALLSVLTRADGYVIVPEPATGLDADTEIEVILYR</sequence>
<comment type="similarity">
    <text evidence="3 7">Belongs to the MoeA family.</text>
</comment>
<evidence type="ECO:0000313" key="10">
    <source>
        <dbReference type="Proteomes" id="UP001499843"/>
    </source>
</evidence>
<dbReference type="EMBL" id="BAAAQX010000006">
    <property type="protein sequence ID" value="GAA2207626.1"/>
    <property type="molecule type" value="Genomic_DNA"/>
</dbReference>
<evidence type="ECO:0000256" key="1">
    <source>
        <dbReference type="ARBA" id="ARBA00002901"/>
    </source>
</evidence>
<dbReference type="PANTHER" id="PTHR10192">
    <property type="entry name" value="MOLYBDOPTERIN BIOSYNTHESIS PROTEIN"/>
    <property type="match status" value="1"/>
</dbReference>